<dbReference type="Gene3D" id="3.40.50.150">
    <property type="entry name" value="Vaccinia Virus protein VP39"/>
    <property type="match status" value="1"/>
</dbReference>
<name>A0A1R1YKB0_9FUNG</name>
<dbReference type="EMBL" id="LSSM01001070">
    <property type="protein sequence ID" value="OMJ27310.1"/>
    <property type="molecule type" value="Genomic_DNA"/>
</dbReference>
<reference evidence="9" key="1">
    <citation type="submission" date="2017-01" db="EMBL/GenBank/DDBJ databases">
        <authorList>
            <person name="Wang Y."/>
            <person name="White M."/>
            <person name="Kvist S."/>
            <person name="Moncalvo J.-M."/>
        </authorList>
    </citation>
    <scope>NUCLEOTIDE SEQUENCE [LARGE SCALE GENOMIC DNA]</scope>
    <source>
        <strain evidence="9">ID-206-W2</strain>
    </source>
</reference>
<comment type="subcellular location">
    <subcellularLocation>
        <location evidence="1">Cytoplasm</location>
    </subcellularLocation>
</comment>
<dbReference type="EC" id="2.1.1.77" evidence="3"/>
<comment type="caution">
    <text evidence="8">The sequence shown here is derived from an EMBL/GenBank/DDBJ whole genome shotgun (WGS) entry which is preliminary data.</text>
</comment>
<evidence type="ECO:0000256" key="1">
    <source>
        <dbReference type="ARBA" id="ARBA00004496"/>
    </source>
</evidence>
<keyword evidence="9" id="KW-1185">Reference proteome</keyword>
<dbReference type="AlphaFoldDB" id="A0A1R1YKB0"/>
<evidence type="ECO:0000256" key="4">
    <source>
        <dbReference type="ARBA" id="ARBA00022490"/>
    </source>
</evidence>
<comment type="similarity">
    <text evidence="2">Belongs to the methyltransferase superfamily. L-isoaspartyl/D-aspartyl protein methyltransferase family.</text>
</comment>
<dbReference type="OrthoDB" id="73890at2759"/>
<dbReference type="PANTHER" id="PTHR11579:SF0">
    <property type="entry name" value="PROTEIN-L-ISOASPARTATE(D-ASPARTATE) O-METHYLTRANSFERASE"/>
    <property type="match status" value="1"/>
</dbReference>
<evidence type="ECO:0000256" key="7">
    <source>
        <dbReference type="ARBA" id="ARBA00022691"/>
    </source>
</evidence>
<dbReference type="Pfam" id="PF01135">
    <property type="entry name" value="PCMT"/>
    <property type="match status" value="1"/>
</dbReference>
<evidence type="ECO:0000256" key="2">
    <source>
        <dbReference type="ARBA" id="ARBA00005369"/>
    </source>
</evidence>
<dbReference type="SUPFAM" id="SSF53335">
    <property type="entry name" value="S-adenosyl-L-methionine-dependent methyltransferases"/>
    <property type="match status" value="1"/>
</dbReference>
<dbReference type="GO" id="GO:0032259">
    <property type="term" value="P:methylation"/>
    <property type="evidence" value="ECO:0007669"/>
    <property type="project" value="UniProtKB-KW"/>
</dbReference>
<gene>
    <name evidence="8" type="ORF">AYI69_g3257</name>
</gene>
<dbReference type="GO" id="GO:0005737">
    <property type="term" value="C:cytoplasm"/>
    <property type="evidence" value="ECO:0007669"/>
    <property type="project" value="UniProtKB-SubCell"/>
</dbReference>
<proteinExistence type="inferred from homology"/>
<evidence type="ECO:0000256" key="5">
    <source>
        <dbReference type="ARBA" id="ARBA00022603"/>
    </source>
</evidence>
<keyword evidence="5 8" id="KW-0489">Methyltransferase</keyword>
<dbReference type="GO" id="GO:0004719">
    <property type="term" value="F:protein-L-isoaspartate (D-aspartate) O-methyltransferase activity"/>
    <property type="evidence" value="ECO:0007669"/>
    <property type="project" value="UniProtKB-EC"/>
</dbReference>
<evidence type="ECO:0000256" key="6">
    <source>
        <dbReference type="ARBA" id="ARBA00022679"/>
    </source>
</evidence>
<protein>
    <recommendedName>
        <fullName evidence="3">protein-L-isoaspartate(D-aspartate) O-methyltransferase</fullName>
        <ecNumber evidence="3">2.1.1.77</ecNumber>
    </recommendedName>
</protein>
<dbReference type="InterPro" id="IPR029063">
    <property type="entry name" value="SAM-dependent_MTases_sf"/>
</dbReference>
<evidence type="ECO:0000256" key="3">
    <source>
        <dbReference type="ARBA" id="ARBA00011890"/>
    </source>
</evidence>
<keyword evidence="6 8" id="KW-0808">Transferase</keyword>
<dbReference type="PANTHER" id="PTHR11579">
    <property type="entry name" value="PROTEIN-L-ISOASPARTATE O-METHYLTRANSFERASE"/>
    <property type="match status" value="1"/>
</dbReference>
<sequence>MKLVDRGDYTNNLPYQDSPQPLGHMHAYALEYLEEYLKPGNKVLDVGSGSGYLTACMAAMVEPNGLVVGVDHVKQLVNLSVSNISVSNSRWLDSGLIKMVTGDGRKGCIEYGPYDCM</sequence>
<keyword evidence="4" id="KW-0963">Cytoplasm</keyword>
<dbReference type="InterPro" id="IPR000682">
    <property type="entry name" value="PCMT"/>
</dbReference>
<dbReference type="Proteomes" id="UP000187429">
    <property type="component" value="Unassembled WGS sequence"/>
</dbReference>
<evidence type="ECO:0000313" key="9">
    <source>
        <dbReference type="Proteomes" id="UP000187429"/>
    </source>
</evidence>
<organism evidence="8 9">
    <name type="scientific">Smittium culicis</name>
    <dbReference type="NCBI Taxonomy" id="133412"/>
    <lineage>
        <taxon>Eukaryota</taxon>
        <taxon>Fungi</taxon>
        <taxon>Fungi incertae sedis</taxon>
        <taxon>Zoopagomycota</taxon>
        <taxon>Kickxellomycotina</taxon>
        <taxon>Harpellomycetes</taxon>
        <taxon>Harpellales</taxon>
        <taxon>Legeriomycetaceae</taxon>
        <taxon>Smittium</taxon>
    </lineage>
</organism>
<accession>A0A1R1YKB0</accession>
<evidence type="ECO:0000313" key="8">
    <source>
        <dbReference type="EMBL" id="OMJ27310.1"/>
    </source>
</evidence>
<keyword evidence="7" id="KW-0949">S-adenosyl-L-methionine</keyword>